<evidence type="ECO:0000256" key="1">
    <source>
        <dbReference type="ARBA" id="ARBA00022491"/>
    </source>
</evidence>
<dbReference type="InterPro" id="IPR003012">
    <property type="entry name" value="Tet_transcr_reg_TetR"/>
</dbReference>
<gene>
    <name evidence="7" type="ORF">E3T48_15575</name>
</gene>
<dbReference type="InterPro" id="IPR009057">
    <property type="entry name" value="Homeodomain-like_sf"/>
</dbReference>
<dbReference type="InterPro" id="IPR004111">
    <property type="entry name" value="Repressor_TetR_C"/>
</dbReference>
<feature type="domain" description="HTH tetR-type" evidence="6">
    <location>
        <begin position="34"/>
        <end position="94"/>
    </location>
</feature>
<dbReference type="GO" id="GO:0000976">
    <property type="term" value="F:transcription cis-regulatory region binding"/>
    <property type="evidence" value="ECO:0007669"/>
    <property type="project" value="TreeGrafter"/>
</dbReference>
<keyword evidence="8" id="KW-1185">Reference proteome</keyword>
<dbReference type="GO" id="GO:0046677">
    <property type="term" value="P:response to antibiotic"/>
    <property type="evidence" value="ECO:0007669"/>
    <property type="project" value="InterPro"/>
</dbReference>
<dbReference type="PRINTS" id="PR00400">
    <property type="entry name" value="TETREPRESSOR"/>
</dbReference>
<dbReference type="PROSITE" id="PS50977">
    <property type="entry name" value="HTH_TETR_2"/>
    <property type="match status" value="1"/>
</dbReference>
<evidence type="ECO:0000259" key="6">
    <source>
        <dbReference type="PROSITE" id="PS50977"/>
    </source>
</evidence>
<dbReference type="Proteomes" id="UP000298313">
    <property type="component" value="Unassembled WGS sequence"/>
</dbReference>
<comment type="caution">
    <text evidence="7">The sequence shown here is derived from an EMBL/GenBank/DDBJ whole genome shotgun (WGS) entry which is preliminary data.</text>
</comment>
<keyword evidence="2" id="KW-0805">Transcription regulation</keyword>
<dbReference type="InterPro" id="IPR036271">
    <property type="entry name" value="Tet_transcr_reg_TetR-rel_C_sf"/>
</dbReference>
<keyword evidence="1" id="KW-0678">Repressor</keyword>
<evidence type="ECO:0000313" key="7">
    <source>
        <dbReference type="EMBL" id="TFD72044.1"/>
    </source>
</evidence>
<dbReference type="GO" id="GO:0003700">
    <property type="term" value="F:DNA-binding transcription factor activity"/>
    <property type="evidence" value="ECO:0007669"/>
    <property type="project" value="TreeGrafter"/>
</dbReference>
<evidence type="ECO:0000313" key="8">
    <source>
        <dbReference type="Proteomes" id="UP000298313"/>
    </source>
</evidence>
<keyword evidence="4" id="KW-0804">Transcription</keyword>
<evidence type="ECO:0000256" key="2">
    <source>
        <dbReference type="ARBA" id="ARBA00023015"/>
    </source>
</evidence>
<dbReference type="SUPFAM" id="SSF46689">
    <property type="entry name" value="Homeodomain-like"/>
    <property type="match status" value="1"/>
</dbReference>
<dbReference type="SUPFAM" id="SSF48498">
    <property type="entry name" value="Tetracyclin repressor-like, C-terminal domain"/>
    <property type="match status" value="1"/>
</dbReference>
<dbReference type="PANTHER" id="PTHR30055">
    <property type="entry name" value="HTH-TYPE TRANSCRIPTIONAL REGULATOR RUTR"/>
    <property type="match status" value="1"/>
</dbReference>
<dbReference type="PANTHER" id="PTHR30055:SF151">
    <property type="entry name" value="TRANSCRIPTIONAL REGULATORY PROTEIN"/>
    <property type="match status" value="1"/>
</dbReference>
<dbReference type="OrthoDB" id="3432043at2"/>
<evidence type="ECO:0000256" key="3">
    <source>
        <dbReference type="ARBA" id="ARBA00023125"/>
    </source>
</evidence>
<dbReference type="Pfam" id="PF00440">
    <property type="entry name" value="TetR_N"/>
    <property type="match status" value="1"/>
</dbReference>
<keyword evidence="3 5" id="KW-0238">DNA-binding</keyword>
<evidence type="ECO:0000256" key="5">
    <source>
        <dbReference type="PROSITE-ProRule" id="PRU00335"/>
    </source>
</evidence>
<dbReference type="Pfam" id="PF02909">
    <property type="entry name" value="TetR_C_1"/>
    <property type="match status" value="1"/>
</dbReference>
<protein>
    <submittedName>
        <fullName evidence="7">TetR/AcrR family transcriptional regulator</fullName>
    </submittedName>
</protein>
<dbReference type="GO" id="GO:0045892">
    <property type="term" value="P:negative regulation of DNA-templated transcription"/>
    <property type="evidence" value="ECO:0007669"/>
    <property type="project" value="InterPro"/>
</dbReference>
<dbReference type="AlphaFoldDB" id="A0A4R9AX00"/>
<dbReference type="Gene3D" id="1.10.357.10">
    <property type="entry name" value="Tetracycline Repressor, domain 2"/>
    <property type="match status" value="1"/>
</dbReference>
<organism evidence="7 8">
    <name type="scientific">Cryobacterium fucosi</name>
    <dbReference type="NCBI Taxonomy" id="1259157"/>
    <lineage>
        <taxon>Bacteria</taxon>
        <taxon>Bacillati</taxon>
        <taxon>Actinomycetota</taxon>
        <taxon>Actinomycetes</taxon>
        <taxon>Micrococcales</taxon>
        <taxon>Microbacteriaceae</taxon>
        <taxon>Cryobacterium</taxon>
    </lineage>
</organism>
<accession>A0A4R9AX00</accession>
<proteinExistence type="predicted"/>
<sequence length="238" mass="25382">MVYSGLLTLFGRSHRMTDDARGEPRRAGRPLESVLSRARITTAALALITIEGYGGFTMSSLARTLQVAPSALYNHVSSKHEVLQWLEDHVMTMVDVSGFGSEPWDVAVRRWAWSYRDVFARHAPLVPLVAVLPVTGAPETLRMYETIAAGLAGAGVPVESLIPAIVAVESFIFGSALDANAPADIFDTGDLADSSPTFTAAVLGQDRSTGERPADVAFRFGLEALLAAVAATRRGPDA</sequence>
<reference evidence="7 8" key="1">
    <citation type="submission" date="2019-03" db="EMBL/GenBank/DDBJ databases">
        <title>Genomics of glacier-inhabiting Cryobacterium strains.</title>
        <authorList>
            <person name="Liu Q."/>
            <person name="Xin Y.-H."/>
        </authorList>
    </citation>
    <scope>NUCLEOTIDE SEQUENCE [LARGE SCALE GENOMIC DNA]</scope>
    <source>
        <strain evidence="7 8">Hh4</strain>
    </source>
</reference>
<dbReference type="InterPro" id="IPR001647">
    <property type="entry name" value="HTH_TetR"/>
</dbReference>
<dbReference type="EMBL" id="SOHH01000112">
    <property type="protein sequence ID" value="TFD72044.1"/>
    <property type="molecule type" value="Genomic_DNA"/>
</dbReference>
<evidence type="ECO:0000256" key="4">
    <source>
        <dbReference type="ARBA" id="ARBA00023163"/>
    </source>
</evidence>
<dbReference type="InterPro" id="IPR050109">
    <property type="entry name" value="HTH-type_TetR-like_transc_reg"/>
</dbReference>
<name>A0A4R9AX00_9MICO</name>
<feature type="DNA-binding region" description="H-T-H motif" evidence="5">
    <location>
        <begin position="57"/>
        <end position="76"/>
    </location>
</feature>